<protein>
    <submittedName>
        <fullName evidence="3">Unannotated protein</fullName>
    </submittedName>
</protein>
<keyword evidence="1" id="KW-0812">Transmembrane</keyword>
<dbReference type="EMBL" id="CAEZWX010000005">
    <property type="protein sequence ID" value="CAB4662333.1"/>
    <property type="molecule type" value="Genomic_DNA"/>
</dbReference>
<dbReference type="InterPro" id="IPR057446">
    <property type="entry name" value="PH_bac"/>
</dbReference>
<evidence type="ECO:0000313" key="4">
    <source>
        <dbReference type="EMBL" id="CAB4662333.1"/>
    </source>
</evidence>
<dbReference type="AlphaFoldDB" id="A0A6J6IRJ4"/>
<keyword evidence="1" id="KW-0472">Membrane</keyword>
<reference evidence="3" key="1">
    <citation type="submission" date="2020-05" db="EMBL/GenBank/DDBJ databases">
        <authorList>
            <person name="Chiriac C."/>
            <person name="Salcher M."/>
            <person name="Ghai R."/>
            <person name="Kavagutti S V."/>
        </authorList>
    </citation>
    <scope>NUCLEOTIDE SEQUENCE</scope>
</reference>
<evidence type="ECO:0000313" key="3">
    <source>
        <dbReference type="EMBL" id="CAB4627045.1"/>
    </source>
</evidence>
<dbReference type="Pfam" id="PF25362">
    <property type="entry name" value="bPH_11"/>
    <property type="match status" value="1"/>
</dbReference>
<accession>A0A6J6IRJ4</accession>
<name>A0A6J6IRJ4_9ZZZZ</name>
<gene>
    <name evidence="3" type="ORF">UFOPK2106_00002</name>
    <name evidence="4" type="ORF">UFOPK2328_00078</name>
</gene>
<evidence type="ECO:0000259" key="2">
    <source>
        <dbReference type="Pfam" id="PF25362"/>
    </source>
</evidence>
<keyword evidence="1" id="KW-1133">Transmembrane helix</keyword>
<evidence type="ECO:0000256" key="1">
    <source>
        <dbReference type="SAM" id="Phobius"/>
    </source>
</evidence>
<feature type="transmembrane region" description="Helical" evidence="1">
    <location>
        <begin position="6"/>
        <end position="25"/>
    </location>
</feature>
<proteinExistence type="predicted"/>
<feature type="domain" description="PH" evidence="2">
    <location>
        <begin position="48"/>
        <end position="148"/>
    </location>
</feature>
<dbReference type="EMBL" id="CAEZVS010000001">
    <property type="protein sequence ID" value="CAB4627045.1"/>
    <property type="molecule type" value="Genomic_DNA"/>
</dbReference>
<organism evidence="3">
    <name type="scientific">freshwater metagenome</name>
    <dbReference type="NCBI Taxonomy" id="449393"/>
    <lineage>
        <taxon>unclassified sequences</taxon>
        <taxon>metagenomes</taxon>
        <taxon>ecological metagenomes</taxon>
    </lineage>
</organism>
<sequence>METYQVGLIGLAFFMVLALLAFSSWRRRISKQQLTLPKPIWVSGSTNGFKCLYVATTFADRPLERVVGHGLAHRGEAYLLITASGLEVTRTGEVSFLIPKKDLIEVGAVSAVIDRAVEKDGLVSIKWKLGSQELESHFRFVDANLRSRSLSELSSLVGA</sequence>